<dbReference type="GO" id="GO:0016020">
    <property type="term" value="C:membrane"/>
    <property type="evidence" value="ECO:0007669"/>
    <property type="project" value="UniProtKB-SubCell"/>
</dbReference>
<dbReference type="PANTHER" id="PTHR12763:SF28">
    <property type="entry name" value="GEO10507P1-RELATED"/>
    <property type="match status" value="1"/>
</dbReference>
<dbReference type="Proteomes" id="UP000005555">
    <property type="component" value="Unassembled WGS sequence"/>
</dbReference>
<dbReference type="AlphaFoldDB" id="Q1YTE8"/>
<evidence type="ECO:0000313" key="9">
    <source>
        <dbReference type="EMBL" id="EAS47539.1"/>
    </source>
</evidence>
<feature type="transmembrane region" description="Helical" evidence="7">
    <location>
        <begin position="6"/>
        <end position="25"/>
    </location>
</feature>
<dbReference type="EMBL" id="AAPI01000002">
    <property type="protein sequence ID" value="EAS47539.1"/>
    <property type="molecule type" value="Genomic_DNA"/>
</dbReference>
<dbReference type="SUPFAM" id="SSF46565">
    <property type="entry name" value="Chaperone J-domain"/>
    <property type="match status" value="1"/>
</dbReference>
<dbReference type="PANTHER" id="PTHR12763">
    <property type="match status" value="1"/>
</dbReference>
<dbReference type="SMART" id="SM00271">
    <property type="entry name" value="DnaJ"/>
    <property type="match status" value="1"/>
</dbReference>
<feature type="transmembrane region" description="Helical" evidence="7">
    <location>
        <begin position="32"/>
        <end position="50"/>
    </location>
</feature>
<dbReference type="eggNOG" id="COG2214">
    <property type="taxonomic scope" value="Bacteria"/>
</dbReference>
<comment type="caution">
    <text evidence="9">The sequence shown here is derived from an EMBL/GenBank/DDBJ whole genome shotgun (WGS) entry which is preliminary data.</text>
</comment>
<comment type="similarity">
    <text evidence="6">Belongs to the TIM14 family.</text>
</comment>
<name>Q1YTE8_9GAMM</name>
<evidence type="ECO:0000259" key="8">
    <source>
        <dbReference type="PROSITE" id="PS50076"/>
    </source>
</evidence>
<keyword evidence="2 7" id="KW-0812">Transmembrane</keyword>
<organism evidence="9 10">
    <name type="scientific">gamma proteobacterium HTCC2207</name>
    <dbReference type="NCBI Taxonomy" id="314287"/>
    <lineage>
        <taxon>Bacteria</taxon>
        <taxon>Pseudomonadati</taxon>
        <taxon>Pseudomonadota</taxon>
        <taxon>Gammaproteobacteria</taxon>
        <taxon>Cellvibrionales</taxon>
        <taxon>Porticoccaceae</taxon>
        <taxon>SAR92 clade</taxon>
    </lineage>
</organism>
<feature type="transmembrane region" description="Helical" evidence="7">
    <location>
        <begin position="56"/>
        <end position="79"/>
    </location>
</feature>
<dbReference type="STRING" id="314287.GB2207_02007"/>
<evidence type="ECO:0000256" key="2">
    <source>
        <dbReference type="ARBA" id="ARBA00022692"/>
    </source>
</evidence>
<dbReference type="HOGENOM" id="CLU_017633_13_1_6"/>
<reference evidence="9 10" key="1">
    <citation type="submission" date="2006-03" db="EMBL/GenBank/DDBJ databases">
        <authorList>
            <person name="Giovannoni S.J."/>
            <person name="Cho J.-C."/>
            <person name="Ferriera S."/>
            <person name="Johnson J."/>
            <person name="Kravitz S."/>
            <person name="Halpern A."/>
            <person name="Remington K."/>
            <person name="Beeson K."/>
            <person name="Tran B."/>
            <person name="Rogers Y.-H."/>
            <person name="Friedman R."/>
            <person name="Venter J.C."/>
        </authorList>
    </citation>
    <scope>NUCLEOTIDE SEQUENCE [LARGE SCALE GENOMIC DNA]</scope>
    <source>
        <strain evidence="9 10">HTCC2207</strain>
    </source>
</reference>
<keyword evidence="5" id="KW-0143">Chaperone</keyword>
<evidence type="ECO:0000256" key="1">
    <source>
        <dbReference type="ARBA" id="ARBA00004167"/>
    </source>
</evidence>
<gene>
    <name evidence="9" type="ORF">GB2207_02007</name>
</gene>
<protein>
    <submittedName>
        <fullName evidence="9">DnaJ domain protein</fullName>
    </submittedName>
</protein>
<evidence type="ECO:0000256" key="4">
    <source>
        <dbReference type="ARBA" id="ARBA00023136"/>
    </source>
</evidence>
<comment type="subcellular location">
    <subcellularLocation>
        <location evidence="1">Membrane</location>
        <topology evidence="1">Single-pass membrane protein</topology>
    </subcellularLocation>
</comment>
<dbReference type="InterPro" id="IPR036869">
    <property type="entry name" value="J_dom_sf"/>
</dbReference>
<evidence type="ECO:0000313" key="10">
    <source>
        <dbReference type="Proteomes" id="UP000005555"/>
    </source>
</evidence>
<keyword evidence="10" id="KW-1185">Reference proteome</keyword>
<dbReference type="InterPro" id="IPR001623">
    <property type="entry name" value="DnaJ_domain"/>
</dbReference>
<keyword evidence="3 7" id="KW-1133">Transmembrane helix</keyword>
<evidence type="ECO:0000256" key="7">
    <source>
        <dbReference type="SAM" id="Phobius"/>
    </source>
</evidence>
<evidence type="ECO:0000256" key="5">
    <source>
        <dbReference type="ARBA" id="ARBA00023186"/>
    </source>
</evidence>
<dbReference type="CDD" id="cd06257">
    <property type="entry name" value="DnaJ"/>
    <property type="match status" value="1"/>
</dbReference>
<feature type="domain" description="J" evidence="8">
    <location>
        <begin position="182"/>
        <end position="231"/>
    </location>
</feature>
<proteinExistence type="inferred from homology"/>
<sequence>MIRLLLLVAIIFSIWYWWTTVTRLPQEKRRAFLWRSAFWLVLGASVMLVATGRMHWLGAGLAVLVPVLKGAFAVGVRALPLLQMLSRFKTSPSQFRTKSLAVEVNFSTRHMDGEVLDGEFAGRRLSELSADEAKVLSDSLRETDRESYVLLQAYLMRNGRGGDEQSQQDSTSTRFSDLSNEEALKILGLEPGASKEDIGKAHKRLMQRLHPDRGGSDYLAAKINAAKDQLL</sequence>
<dbReference type="Gene3D" id="1.10.287.110">
    <property type="entry name" value="DnaJ domain"/>
    <property type="match status" value="1"/>
</dbReference>
<keyword evidence="4 7" id="KW-0472">Membrane</keyword>
<dbReference type="PROSITE" id="PS50076">
    <property type="entry name" value="DNAJ_2"/>
    <property type="match status" value="1"/>
</dbReference>
<evidence type="ECO:0000256" key="3">
    <source>
        <dbReference type="ARBA" id="ARBA00022989"/>
    </source>
</evidence>
<accession>Q1YTE8</accession>
<dbReference type="OrthoDB" id="9811070at2"/>
<evidence type="ECO:0000256" key="6">
    <source>
        <dbReference type="ARBA" id="ARBA00038105"/>
    </source>
</evidence>